<reference evidence="2" key="1">
    <citation type="journal article" date="2015" name="Nature">
        <title>Complex archaea that bridge the gap between prokaryotes and eukaryotes.</title>
        <authorList>
            <person name="Spang A."/>
            <person name="Saw J.H."/>
            <person name="Jorgensen S.L."/>
            <person name="Zaremba-Niedzwiedzka K."/>
            <person name="Martijn J."/>
            <person name="Lind A.E."/>
            <person name="van Eijk R."/>
            <person name="Schleper C."/>
            <person name="Guy L."/>
            <person name="Ettema T.J."/>
        </authorList>
    </citation>
    <scope>NUCLEOTIDE SEQUENCE</scope>
</reference>
<comment type="caution">
    <text evidence="2">The sequence shown here is derived from an EMBL/GenBank/DDBJ whole genome shotgun (WGS) entry which is preliminary data.</text>
</comment>
<dbReference type="AlphaFoldDB" id="A0A0F9MYQ6"/>
<keyword evidence="1" id="KW-1133">Transmembrane helix</keyword>
<sequence>MIWNDAQRFVKIGDMVCANLSADDARAEVERSREEEENPFWQALLAGGAIHTVFADKVAARRAYVVTETQPVCVMACILLVAYCHSWVVVVPGIEPTSMLQLSSYGLERGDG</sequence>
<accession>A0A0F9MYQ6</accession>
<feature type="transmembrane region" description="Helical" evidence="1">
    <location>
        <begin position="72"/>
        <end position="94"/>
    </location>
</feature>
<name>A0A0F9MYQ6_9ZZZZ</name>
<proteinExistence type="predicted"/>
<dbReference type="EMBL" id="LAZR01004202">
    <property type="protein sequence ID" value="KKN10804.1"/>
    <property type="molecule type" value="Genomic_DNA"/>
</dbReference>
<evidence type="ECO:0000313" key="2">
    <source>
        <dbReference type="EMBL" id="KKN10804.1"/>
    </source>
</evidence>
<organism evidence="2">
    <name type="scientific">marine sediment metagenome</name>
    <dbReference type="NCBI Taxonomy" id="412755"/>
    <lineage>
        <taxon>unclassified sequences</taxon>
        <taxon>metagenomes</taxon>
        <taxon>ecological metagenomes</taxon>
    </lineage>
</organism>
<keyword evidence="1" id="KW-0812">Transmembrane</keyword>
<gene>
    <name evidence="2" type="ORF">LCGC14_1032880</name>
</gene>
<protein>
    <submittedName>
        <fullName evidence="2">Uncharacterized protein</fullName>
    </submittedName>
</protein>
<evidence type="ECO:0000256" key="1">
    <source>
        <dbReference type="SAM" id="Phobius"/>
    </source>
</evidence>
<keyword evidence="1" id="KW-0472">Membrane</keyword>